<dbReference type="Gene3D" id="3.40.367.20">
    <property type="match status" value="1"/>
</dbReference>
<proteinExistence type="inferred from homology"/>
<evidence type="ECO:0000256" key="1">
    <source>
        <dbReference type="ARBA" id="ARBA00022679"/>
    </source>
</evidence>
<evidence type="ECO:0000256" key="2">
    <source>
        <dbReference type="ARBA" id="ARBA00022777"/>
    </source>
</evidence>
<keyword evidence="2 3" id="KW-0418">Kinase</keyword>
<dbReference type="GO" id="GO:0006096">
    <property type="term" value="P:glycolytic process"/>
    <property type="evidence" value="ECO:0007669"/>
    <property type="project" value="UniProtKB-UniRule"/>
</dbReference>
<dbReference type="Pfam" id="PF02685">
    <property type="entry name" value="Glucokinase"/>
    <property type="match status" value="1"/>
</dbReference>
<dbReference type="InterPro" id="IPR050201">
    <property type="entry name" value="Bacterial_glucokinase"/>
</dbReference>
<dbReference type="GO" id="GO:0005524">
    <property type="term" value="F:ATP binding"/>
    <property type="evidence" value="ECO:0007669"/>
    <property type="project" value="UniProtKB-UniRule"/>
</dbReference>
<comment type="catalytic activity">
    <reaction evidence="3">
        <text>D-glucose + ATP = D-glucose 6-phosphate + ADP + H(+)</text>
        <dbReference type="Rhea" id="RHEA:17825"/>
        <dbReference type="ChEBI" id="CHEBI:4167"/>
        <dbReference type="ChEBI" id="CHEBI:15378"/>
        <dbReference type="ChEBI" id="CHEBI:30616"/>
        <dbReference type="ChEBI" id="CHEBI:61548"/>
        <dbReference type="ChEBI" id="CHEBI:456216"/>
        <dbReference type="EC" id="2.7.1.2"/>
    </reaction>
</comment>
<dbReference type="EMBL" id="BSOT01000005">
    <property type="protein sequence ID" value="GLR69707.1"/>
    <property type="molecule type" value="Genomic_DNA"/>
</dbReference>
<dbReference type="Proteomes" id="UP001156601">
    <property type="component" value="Unassembled WGS sequence"/>
</dbReference>
<dbReference type="RefSeq" id="WP_284216021.1">
    <property type="nucleotide sequence ID" value="NZ_BSOT01000005.1"/>
</dbReference>
<comment type="subcellular location">
    <subcellularLocation>
        <location evidence="3">Cytoplasm</location>
    </subcellularLocation>
</comment>
<comment type="caution">
    <text evidence="5">The sequence shown here is derived from an EMBL/GenBank/DDBJ whole genome shotgun (WGS) entry which is preliminary data.</text>
</comment>
<sequence>MSISTKQFIADVGGTNIRLAVVENGEILQVKKYLCEDFETIKDAIVSFQNDTITQSFTSGCIAIACPVDKDTVTMTNHSWSFSKIELAEALGLEKLFVINDYTAIAFSLPHLSDKQIIQVGGGKAIEKGNIAVFGPGTGLGVEHITWTSSGWQTLNGEGGHVDFAPTDETGIVVWRYLTNKLGRVSAEELLSGRGIVNTYQALCDHNSISPRYTQPHEVTAAGVQKEDKVAYDAVSFYCKAMGSFAGNLALNLCTTGGVFIAGGITSRITDFFINSEFRAAFENKGSFSNYVKDIPTFLINEPDHGLLGTLAYLQQHLQSRLDHE</sequence>
<reference evidence="5" key="2">
    <citation type="submission" date="2023-01" db="EMBL/GenBank/DDBJ databases">
        <title>Draft genome sequence of Agaribacter marinus strain NBRC 110023.</title>
        <authorList>
            <person name="Sun Q."/>
            <person name="Mori K."/>
        </authorList>
    </citation>
    <scope>NUCLEOTIDE SEQUENCE</scope>
    <source>
        <strain evidence="5">NBRC 110023</strain>
    </source>
</reference>
<keyword evidence="3" id="KW-0067">ATP-binding</keyword>
<dbReference type="PANTHER" id="PTHR47690">
    <property type="entry name" value="GLUCOKINASE"/>
    <property type="match status" value="1"/>
</dbReference>
<dbReference type="GO" id="GO:0004340">
    <property type="term" value="F:glucokinase activity"/>
    <property type="evidence" value="ECO:0007669"/>
    <property type="project" value="UniProtKB-UniRule"/>
</dbReference>
<accession>A0AA37WHB5</accession>
<dbReference type="CDD" id="cd24008">
    <property type="entry name" value="ASKHA_NBD_GLK"/>
    <property type="match status" value="1"/>
</dbReference>
<dbReference type="InterPro" id="IPR003836">
    <property type="entry name" value="Glucokinase"/>
</dbReference>
<evidence type="ECO:0000313" key="5">
    <source>
        <dbReference type="EMBL" id="GLR69707.1"/>
    </source>
</evidence>
<gene>
    <name evidence="3 5" type="primary">glk</name>
    <name evidence="5" type="ORF">GCM10007852_06150</name>
</gene>
<keyword evidence="3" id="KW-0963">Cytoplasm</keyword>
<dbReference type="SUPFAM" id="SSF53067">
    <property type="entry name" value="Actin-like ATPase domain"/>
    <property type="match status" value="1"/>
</dbReference>
<evidence type="ECO:0000256" key="3">
    <source>
        <dbReference type="HAMAP-Rule" id="MF_00524"/>
    </source>
</evidence>
<evidence type="ECO:0000256" key="4">
    <source>
        <dbReference type="RuleBase" id="RU004046"/>
    </source>
</evidence>
<name>A0AA37WHB5_9ALTE</name>
<keyword evidence="1 3" id="KW-0808">Transferase</keyword>
<evidence type="ECO:0000313" key="6">
    <source>
        <dbReference type="Proteomes" id="UP001156601"/>
    </source>
</evidence>
<dbReference type="Gene3D" id="3.30.420.40">
    <property type="match status" value="1"/>
</dbReference>
<dbReference type="PANTHER" id="PTHR47690:SF1">
    <property type="entry name" value="GLUCOKINASE"/>
    <property type="match status" value="1"/>
</dbReference>
<reference evidence="5" key="1">
    <citation type="journal article" date="2014" name="Int. J. Syst. Evol. Microbiol.">
        <title>Complete genome sequence of Corynebacterium casei LMG S-19264T (=DSM 44701T), isolated from a smear-ripened cheese.</title>
        <authorList>
            <consortium name="US DOE Joint Genome Institute (JGI-PGF)"/>
            <person name="Walter F."/>
            <person name="Albersmeier A."/>
            <person name="Kalinowski J."/>
            <person name="Ruckert C."/>
        </authorList>
    </citation>
    <scope>NUCLEOTIDE SEQUENCE</scope>
    <source>
        <strain evidence="5">NBRC 110023</strain>
    </source>
</reference>
<dbReference type="NCBIfam" id="TIGR00749">
    <property type="entry name" value="glk"/>
    <property type="match status" value="1"/>
</dbReference>
<protein>
    <recommendedName>
        <fullName evidence="3">Glucokinase</fullName>
        <ecNumber evidence="3">2.7.1.2</ecNumber>
    </recommendedName>
    <alternativeName>
        <fullName evidence="3">Glucose kinase</fullName>
    </alternativeName>
</protein>
<dbReference type="GO" id="GO:0005829">
    <property type="term" value="C:cytosol"/>
    <property type="evidence" value="ECO:0007669"/>
    <property type="project" value="TreeGrafter"/>
</dbReference>
<dbReference type="AlphaFoldDB" id="A0AA37WHB5"/>
<keyword evidence="3" id="KW-0547">Nucleotide-binding</keyword>
<dbReference type="InterPro" id="IPR043129">
    <property type="entry name" value="ATPase_NBD"/>
</dbReference>
<comment type="similarity">
    <text evidence="3 4">Belongs to the bacterial glucokinase family.</text>
</comment>
<organism evidence="5 6">
    <name type="scientific">Agaribacter marinus</name>
    <dbReference type="NCBI Taxonomy" id="1431249"/>
    <lineage>
        <taxon>Bacteria</taxon>
        <taxon>Pseudomonadati</taxon>
        <taxon>Pseudomonadota</taxon>
        <taxon>Gammaproteobacteria</taxon>
        <taxon>Alteromonadales</taxon>
        <taxon>Alteromonadaceae</taxon>
        <taxon>Agaribacter</taxon>
    </lineage>
</organism>
<keyword evidence="6" id="KW-1185">Reference proteome</keyword>
<keyword evidence="3" id="KW-0324">Glycolysis</keyword>
<feature type="binding site" evidence="3">
    <location>
        <begin position="10"/>
        <end position="15"/>
    </location>
    <ligand>
        <name>ATP</name>
        <dbReference type="ChEBI" id="CHEBI:30616"/>
    </ligand>
</feature>
<dbReference type="HAMAP" id="MF_00524">
    <property type="entry name" value="Glucokinase"/>
    <property type="match status" value="1"/>
</dbReference>
<dbReference type="EC" id="2.7.1.2" evidence="3"/>
<dbReference type="GO" id="GO:0005536">
    <property type="term" value="F:D-glucose binding"/>
    <property type="evidence" value="ECO:0007669"/>
    <property type="project" value="InterPro"/>
</dbReference>